<dbReference type="PANTHER" id="PTHR22419:SF2">
    <property type="entry name" value="COILED-COIL DOMAIN-CONTAINING PROTEIN 172"/>
    <property type="match status" value="1"/>
</dbReference>
<evidence type="ECO:0000256" key="4">
    <source>
        <dbReference type="ARBA" id="ARBA00022490"/>
    </source>
</evidence>
<protein>
    <recommendedName>
        <fullName evidence="3">Coiled-coil domain-containing protein 172</fullName>
    </recommendedName>
</protein>
<evidence type="ECO:0000256" key="3">
    <source>
        <dbReference type="ARBA" id="ARBA00022327"/>
    </source>
</evidence>
<keyword evidence="8" id="KW-1185">Reference proteome</keyword>
<dbReference type="InterPro" id="IPR029618">
    <property type="entry name" value="CCDC172"/>
</dbReference>
<proteinExistence type="inferred from homology"/>
<evidence type="ECO:0000256" key="6">
    <source>
        <dbReference type="SAM" id="Coils"/>
    </source>
</evidence>
<comment type="caution">
    <text evidence="7">The sequence shown here is derived from an EMBL/GenBank/DDBJ whole genome shotgun (WGS) entry which is preliminary data.</text>
</comment>
<dbReference type="Proteomes" id="UP001166674">
    <property type="component" value="Unassembled WGS sequence"/>
</dbReference>
<name>A0AA41MR95_SCICA</name>
<keyword evidence="5 6" id="KW-0175">Coiled coil</keyword>
<dbReference type="AlphaFoldDB" id="A0AA41MR95"/>
<evidence type="ECO:0000313" key="7">
    <source>
        <dbReference type="EMBL" id="MBZ3876521.1"/>
    </source>
</evidence>
<sequence length="184" mass="21665">MSLESLFQHIIFSEHQAEESRRVMREGRVFLPFAWDPLSSPAGSLGKVKNPRQWSGPLREFALRMKGKRAEKWPTKCHWNVDLRKIGVSKDLICITVRSEITRCREKIKKATEELNEEKIKLESKESTKKRVTEEEEKFIKEITDFNNEYEITKKRELLMKENVKIEISDLENQANILKWGMSA</sequence>
<evidence type="ECO:0000256" key="5">
    <source>
        <dbReference type="ARBA" id="ARBA00023054"/>
    </source>
</evidence>
<organism evidence="7 8">
    <name type="scientific">Sciurus carolinensis</name>
    <name type="common">Eastern gray squirrel</name>
    <dbReference type="NCBI Taxonomy" id="30640"/>
    <lineage>
        <taxon>Eukaryota</taxon>
        <taxon>Metazoa</taxon>
        <taxon>Chordata</taxon>
        <taxon>Craniata</taxon>
        <taxon>Vertebrata</taxon>
        <taxon>Euteleostomi</taxon>
        <taxon>Mammalia</taxon>
        <taxon>Eutheria</taxon>
        <taxon>Euarchontoglires</taxon>
        <taxon>Glires</taxon>
        <taxon>Rodentia</taxon>
        <taxon>Sciuromorpha</taxon>
        <taxon>Sciuridae</taxon>
        <taxon>Sciurinae</taxon>
        <taxon>Sciurini</taxon>
        <taxon>Sciurus</taxon>
    </lineage>
</organism>
<feature type="coiled-coil region" evidence="6">
    <location>
        <begin position="101"/>
        <end position="174"/>
    </location>
</feature>
<evidence type="ECO:0000313" key="8">
    <source>
        <dbReference type="Proteomes" id="UP001166674"/>
    </source>
</evidence>
<evidence type="ECO:0000256" key="1">
    <source>
        <dbReference type="ARBA" id="ARBA00004496"/>
    </source>
</evidence>
<comment type="subcellular location">
    <subcellularLocation>
        <location evidence="1">Cytoplasm</location>
    </subcellularLocation>
</comment>
<reference evidence="7" key="1">
    <citation type="submission" date="2020-03" db="EMBL/GenBank/DDBJ databases">
        <title>Studies in the Genomics of Life Span.</title>
        <authorList>
            <person name="Glass D."/>
        </authorList>
    </citation>
    <scope>NUCLEOTIDE SEQUENCE</scope>
    <source>
        <strain evidence="7">SUZIE</strain>
        <tissue evidence="7">Muscle</tissue>
    </source>
</reference>
<comment type="similarity">
    <text evidence="2">Belongs to the CCDC172 family.</text>
</comment>
<dbReference type="GO" id="GO:0005737">
    <property type="term" value="C:cytoplasm"/>
    <property type="evidence" value="ECO:0007669"/>
    <property type="project" value="UniProtKB-SubCell"/>
</dbReference>
<evidence type="ECO:0000256" key="2">
    <source>
        <dbReference type="ARBA" id="ARBA00008975"/>
    </source>
</evidence>
<dbReference type="EMBL" id="JAATJV010276646">
    <property type="protein sequence ID" value="MBZ3876521.1"/>
    <property type="molecule type" value="Genomic_DNA"/>
</dbReference>
<gene>
    <name evidence="7" type="ORF">SUZIE_138355</name>
</gene>
<keyword evidence="4" id="KW-0963">Cytoplasm</keyword>
<dbReference type="PANTHER" id="PTHR22419">
    <property type="entry name" value="COILED-COIL DOMAIN-CONTAINING PROTEIN 172"/>
    <property type="match status" value="1"/>
</dbReference>
<accession>A0AA41MR95</accession>